<dbReference type="AlphaFoldDB" id="A0A9P8V1Q1"/>
<evidence type="ECO:0000256" key="3">
    <source>
        <dbReference type="ARBA" id="ARBA00022833"/>
    </source>
</evidence>
<feature type="domain" description="C2H2-type" evidence="10">
    <location>
        <begin position="12"/>
        <end position="39"/>
    </location>
</feature>
<dbReference type="PROSITE" id="PS50048">
    <property type="entry name" value="ZN2_CY6_FUNGAL_2"/>
    <property type="match status" value="1"/>
</dbReference>
<keyword evidence="2 7" id="KW-0863">Zinc-finger</keyword>
<dbReference type="GO" id="GO:0003677">
    <property type="term" value="F:DNA binding"/>
    <property type="evidence" value="ECO:0007669"/>
    <property type="project" value="InterPro"/>
</dbReference>
<keyword evidence="3" id="KW-0862">Zinc</keyword>
<dbReference type="SMART" id="SM00066">
    <property type="entry name" value="GAL4"/>
    <property type="match status" value="1"/>
</dbReference>
<sequence length="826" mass="91913">MDSPEQDGTGLFQCSSCQRSFTRMDHLARHVRSHLKERPYECEVCQKSFGRVDLLKRHMACHQEGPRKRQKSSLPPVPRVSRACRLCAASKLKCDETQPCGRCRKKGVQCERAPMPGASPMTTVPEEQRSLSEGKPRTPETMEDGSTPVTEDHEFHQMSGFLRGAMGSEQTSAAPQEHWSQSAGDGLKFLLDFTVDDMGDFDTSDFGPFELPCNEKPEVPIREPPQVDDTSTASAPSTSPNDHVALGAEAYRQSSLGHWEPGPSDHSAAELEHLAFVSASQGLDLESRSMTAGESLIQPIQRTTRDRLLAMILSTCRPEHTHLVSRAFPSAELLNNLLDRFASDHRLQADASVHLPTLKTSEAWPVFLASIIAMGALKTGDRALHRFGFALQEAVRTTLPSKFEEANSVTRMIWSAQTMIFEIEVGLWSGMKRKMEIAESHCQVPYTMLRRSGRFQRRKADLIAPLAEDSEYTLERKWLAWVEKENWKRLAFHAFLVDGQVSMAFLTPRVISFAEMTIELPAHEDLWWAKNATDWKTAWFKHPPTHELSLVDYQQKPQEIPSSCDARLSALAILHGLWGMTYQFLQMTSVSRRPGQQQTATLALVQQEILQSLGDFRTNILEAEDTPCPRSTLVLELMLMRIYASLEDIEKFAGRGSQEQARDALPKLQQWVEGRDSRQAIWHAGQVLRAASTFERGQTSGFYAIAVFHASLVMWAYSVVAGTRGPSQKSTSKDSVCLDGPTSSAVQRFITLGKGRPCIRGSTSSPVPLSEPEAAMRVVMDVLDGDHSSERRSGQSCQPLIQNLNQLLRGIGRAAATLKGEVGSAA</sequence>
<keyword evidence="12" id="KW-1185">Reference proteome</keyword>
<evidence type="ECO:0000259" key="9">
    <source>
        <dbReference type="PROSITE" id="PS50048"/>
    </source>
</evidence>
<comment type="caution">
    <text evidence="11">The sequence shown here is derived from an EMBL/GenBank/DDBJ whole genome shotgun (WGS) entry which is preliminary data.</text>
</comment>
<evidence type="ECO:0000256" key="2">
    <source>
        <dbReference type="ARBA" id="ARBA00022771"/>
    </source>
</evidence>
<keyword evidence="4" id="KW-0805">Transcription regulation</keyword>
<evidence type="ECO:0000256" key="5">
    <source>
        <dbReference type="ARBA" id="ARBA00023163"/>
    </source>
</evidence>
<dbReference type="Gene3D" id="3.30.160.60">
    <property type="entry name" value="Classic Zinc Finger"/>
    <property type="match status" value="2"/>
</dbReference>
<accession>A0A9P8V1Q1</accession>
<dbReference type="PROSITE" id="PS50157">
    <property type="entry name" value="ZINC_FINGER_C2H2_2"/>
    <property type="match status" value="2"/>
</dbReference>
<evidence type="ECO:0000256" key="1">
    <source>
        <dbReference type="ARBA" id="ARBA00022723"/>
    </source>
</evidence>
<dbReference type="InterPro" id="IPR036864">
    <property type="entry name" value="Zn2-C6_fun-type_DNA-bd_sf"/>
</dbReference>
<dbReference type="Pfam" id="PF04082">
    <property type="entry name" value="Fungal_trans"/>
    <property type="match status" value="1"/>
</dbReference>
<dbReference type="CDD" id="cd00067">
    <property type="entry name" value="GAL4"/>
    <property type="match status" value="1"/>
</dbReference>
<dbReference type="Pfam" id="PF00096">
    <property type="entry name" value="zf-C2H2"/>
    <property type="match status" value="2"/>
</dbReference>
<dbReference type="SUPFAM" id="SSF57701">
    <property type="entry name" value="Zn2/Cys6 DNA-binding domain"/>
    <property type="match status" value="1"/>
</dbReference>
<keyword evidence="6" id="KW-0539">Nucleus</keyword>
<feature type="region of interest" description="Disordered" evidence="8">
    <location>
        <begin position="114"/>
        <end position="150"/>
    </location>
</feature>
<feature type="domain" description="C2H2-type" evidence="10">
    <location>
        <begin position="40"/>
        <end position="62"/>
    </location>
</feature>
<feature type="compositionally biased region" description="Low complexity" evidence="8">
    <location>
        <begin position="230"/>
        <end position="240"/>
    </location>
</feature>
<name>A0A9P8V1Q1_9PEZI</name>
<keyword evidence="1" id="KW-0479">Metal-binding</keyword>
<evidence type="ECO:0000256" key="8">
    <source>
        <dbReference type="SAM" id="MobiDB-lite"/>
    </source>
</evidence>
<feature type="compositionally biased region" description="Basic and acidic residues" evidence="8">
    <location>
        <begin position="126"/>
        <end position="140"/>
    </location>
</feature>
<dbReference type="InterPro" id="IPR013087">
    <property type="entry name" value="Znf_C2H2_type"/>
</dbReference>
<dbReference type="PROSITE" id="PS00463">
    <property type="entry name" value="ZN2_CY6_FUNGAL_1"/>
    <property type="match status" value="1"/>
</dbReference>
<dbReference type="Pfam" id="PF00172">
    <property type="entry name" value="Zn_clus"/>
    <property type="match status" value="1"/>
</dbReference>
<evidence type="ECO:0000313" key="11">
    <source>
        <dbReference type="EMBL" id="KAH6662933.1"/>
    </source>
</evidence>
<dbReference type="SMART" id="SM00355">
    <property type="entry name" value="ZnF_C2H2"/>
    <property type="match status" value="2"/>
</dbReference>
<reference evidence="11" key="1">
    <citation type="journal article" date="2021" name="Nat. Commun.">
        <title>Genetic determinants of endophytism in the Arabidopsis root mycobiome.</title>
        <authorList>
            <person name="Mesny F."/>
            <person name="Miyauchi S."/>
            <person name="Thiergart T."/>
            <person name="Pickel B."/>
            <person name="Atanasova L."/>
            <person name="Karlsson M."/>
            <person name="Huettel B."/>
            <person name="Barry K.W."/>
            <person name="Haridas S."/>
            <person name="Chen C."/>
            <person name="Bauer D."/>
            <person name="Andreopoulos W."/>
            <person name="Pangilinan J."/>
            <person name="LaButti K."/>
            <person name="Riley R."/>
            <person name="Lipzen A."/>
            <person name="Clum A."/>
            <person name="Drula E."/>
            <person name="Henrissat B."/>
            <person name="Kohler A."/>
            <person name="Grigoriev I.V."/>
            <person name="Martin F.M."/>
            <person name="Hacquard S."/>
        </authorList>
    </citation>
    <scope>NUCLEOTIDE SEQUENCE</scope>
    <source>
        <strain evidence="11">MPI-SDFR-AT-0117</strain>
    </source>
</reference>
<protein>
    <submittedName>
        <fullName evidence="11">C6 zinc finger domain-containing protein</fullName>
    </submittedName>
</protein>
<dbReference type="GO" id="GO:0006351">
    <property type="term" value="P:DNA-templated transcription"/>
    <property type="evidence" value="ECO:0007669"/>
    <property type="project" value="InterPro"/>
</dbReference>
<organism evidence="11 12">
    <name type="scientific">Plectosphaerella plurivora</name>
    <dbReference type="NCBI Taxonomy" id="936078"/>
    <lineage>
        <taxon>Eukaryota</taxon>
        <taxon>Fungi</taxon>
        <taxon>Dikarya</taxon>
        <taxon>Ascomycota</taxon>
        <taxon>Pezizomycotina</taxon>
        <taxon>Sordariomycetes</taxon>
        <taxon>Hypocreomycetidae</taxon>
        <taxon>Glomerellales</taxon>
        <taxon>Plectosphaerellaceae</taxon>
        <taxon>Plectosphaerella</taxon>
    </lineage>
</organism>
<dbReference type="PANTHER" id="PTHR47660:SF2">
    <property type="entry name" value="TRANSCRIPTION FACTOR WITH C2H2 AND ZN(2)-CYS(6) DNA BINDING DOMAIN (EUROFUNG)"/>
    <property type="match status" value="1"/>
</dbReference>
<evidence type="ECO:0000256" key="7">
    <source>
        <dbReference type="PROSITE-ProRule" id="PRU00042"/>
    </source>
</evidence>
<dbReference type="OrthoDB" id="40579at2759"/>
<evidence type="ECO:0000313" key="12">
    <source>
        <dbReference type="Proteomes" id="UP000770015"/>
    </source>
</evidence>
<dbReference type="PANTHER" id="PTHR47660">
    <property type="entry name" value="TRANSCRIPTION FACTOR WITH C2H2 AND ZN(2)-CYS(6) DNA BINDING DOMAIN (EUROFUNG)-RELATED-RELATED"/>
    <property type="match status" value="1"/>
</dbReference>
<dbReference type="PROSITE" id="PS00028">
    <property type="entry name" value="ZINC_FINGER_C2H2_1"/>
    <property type="match status" value="2"/>
</dbReference>
<dbReference type="EMBL" id="JAGSXJ010000044">
    <property type="protein sequence ID" value="KAH6662933.1"/>
    <property type="molecule type" value="Genomic_DNA"/>
</dbReference>
<proteinExistence type="predicted"/>
<feature type="region of interest" description="Disordered" evidence="8">
    <location>
        <begin position="206"/>
        <end position="243"/>
    </location>
</feature>
<dbReference type="InterPro" id="IPR001138">
    <property type="entry name" value="Zn2Cys6_DnaBD"/>
</dbReference>
<dbReference type="InterPro" id="IPR036236">
    <property type="entry name" value="Znf_C2H2_sf"/>
</dbReference>
<dbReference type="SUPFAM" id="SSF57667">
    <property type="entry name" value="beta-beta-alpha zinc fingers"/>
    <property type="match status" value="1"/>
</dbReference>
<dbReference type="Proteomes" id="UP000770015">
    <property type="component" value="Unassembled WGS sequence"/>
</dbReference>
<evidence type="ECO:0000256" key="4">
    <source>
        <dbReference type="ARBA" id="ARBA00023015"/>
    </source>
</evidence>
<dbReference type="FunFam" id="3.30.160.60:FF:000446">
    <property type="entry name" value="Zinc finger protein"/>
    <property type="match status" value="1"/>
</dbReference>
<dbReference type="GO" id="GO:0008270">
    <property type="term" value="F:zinc ion binding"/>
    <property type="evidence" value="ECO:0007669"/>
    <property type="project" value="UniProtKB-KW"/>
</dbReference>
<feature type="domain" description="Zn(2)-C6 fungal-type" evidence="9">
    <location>
        <begin position="83"/>
        <end position="110"/>
    </location>
</feature>
<evidence type="ECO:0000259" key="10">
    <source>
        <dbReference type="PROSITE" id="PS50157"/>
    </source>
</evidence>
<dbReference type="Gene3D" id="4.10.240.10">
    <property type="entry name" value="Zn(2)-C6 fungal-type DNA-binding domain"/>
    <property type="match status" value="1"/>
</dbReference>
<evidence type="ECO:0000256" key="6">
    <source>
        <dbReference type="ARBA" id="ARBA00023242"/>
    </source>
</evidence>
<keyword evidence="5" id="KW-0804">Transcription</keyword>
<dbReference type="InterPro" id="IPR007219">
    <property type="entry name" value="XnlR_reg_dom"/>
</dbReference>
<dbReference type="GO" id="GO:0000981">
    <property type="term" value="F:DNA-binding transcription factor activity, RNA polymerase II-specific"/>
    <property type="evidence" value="ECO:0007669"/>
    <property type="project" value="InterPro"/>
</dbReference>
<gene>
    <name evidence="11" type="ORF">F5X68DRAFT_144766</name>
</gene>